<reference evidence="1 2" key="1">
    <citation type="submission" date="2014-04" db="EMBL/GenBank/DDBJ databases">
        <authorList>
            <consortium name="DOE Joint Genome Institute"/>
            <person name="Kuo A."/>
            <person name="Kohler A."/>
            <person name="Costa M.D."/>
            <person name="Nagy L.G."/>
            <person name="Floudas D."/>
            <person name="Copeland A."/>
            <person name="Barry K.W."/>
            <person name="Cichocki N."/>
            <person name="Veneault-Fourrey C."/>
            <person name="LaButti K."/>
            <person name="Lindquist E.A."/>
            <person name="Lipzen A."/>
            <person name="Lundell T."/>
            <person name="Morin E."/>
            <person name="Murat C."/>
            <person name="Sun H."/>
            <person name="Tunlid A."/>
            <person name="Henrissat B."/>
            <person name="Grigoriev I.V."/>
            <person name="Hibbett D.S."/>
            <person name="Martin F."/>
            <person name="Nordberg H.P."/>
            <person name="Cantor M.N."/>
            <person name="Hua S.X."/>
        </authorList>
    </citation>
    <scope>NUCLEOTIDE SEQUENCE [LARGE SCALE GENOMIC DNA]</scope>
    <source>
        <strain evidence="1 2">441</strain>
    </source>
</reference>
<sequence length="146" mass="16035">MFLPTDYPRQVGANRVIEAAFVGNLSEQTSLALLKLTLHKAEAGDECEEPRNAENTPSAFDLLLAAFTTLLHRYTGDTDVTIGSSSAESSTPLILRLTVDPADTFWTIVRRVQEVQKAASADPSPYETIAEALHRGEDHHPVFRVD</sequence>
<keyword evidence="2" id="KW-1185">Reference proteome</keyword>
<dbReference type="SUPFAM" id="SSF52777">
    <property type="entry name" value="CoA-dependent acyltransferases"/>
    <property type="match status" value="1"/>
</dbReference>
<dbReference type="EMBL" id="KN834324">
    <property type="protein sequence ID" value="KIK11030.1"/>
    <property type="molecule type" value="Genomic_DNA"/>
</dbReference>
<reference evidence="2" key="2">
    <citation type="submission" date="2015-01" db="EMBL/GenBank/DDBJ databases">
        <title>Evolutionary Origins and Diversification of the Mycorrhizal Mutualists.</title>
        <authorList>
            <consortium name="DOE Joint Genome Institute"/>
            <consortium name="Mycorrhizal Genomics Consortium"/>
            <person name="Kohler A."/>
            <person name="Kuo A."/>
            <person name="Nagy L.G."/>
            <person name="Floudas D."/>
            <person name="Copeland A."/>
            <person name="Barry K.W."/>
            <person name="Cichocki N."/>
            <person name="Veneault-Fourrey C."/>
            <person name="LaButti K."/>
            <person name="Lindquist E.A."/>
            <person name="Lipzen A."/>
            <person name="Lundell T."/>
            <person name="Morin E."/>
            <person name="Murat C."/>
            <person name="Riley R."/>
            <person name="Ohm R."/>
            <person name="Sun H."/>
            <person name="Tunlid A."/>
            <person name="Henrissat B."/>
            <person name="Grigoriev I.V."/>
            <person name="Hibbett D.S."/>
            <person name="Martin F."/>
        </authorList>
    </citation>
    <scope>NUCLEOTIDE SEQUENCE [LARGE SCALE GENOMIC DNA]</scope>
    <source>
        <strain evidence="2">441</strain>
    </source>
</reference>
<accession>A0A0C9XFK1</accession>
<gene>
    <name evidence="1" type="ORF">PISMIDRAFT_19869</name>
</gene>
<protein>
    <submittedName>
        <fullName evidence="1">Uncharacterized protein</fullName>
    </submittedName>
</protein>
<dbReference type="Proteomes" id="UP000054018">
    <property type="component" value="Unassembled WGS sequence"/>
</dbReference>
<dbReference type="HOGENOM" id="CLU_1778238_0_0_1"/>
<evidence type="ECO:0000313" key="1">
    <source>
        <dbReference type="EMBL" id="KIK11030.1"/>
    </source>
</evidence>
<evidence type="ECO:0000313" key="2">
    <source>
        <dbReference type="Proteomes" id="UP000054018"/>
    </source>
</evidence>
<dbReference type="AlphaFoldDB" id="A0A0C9XFK1"/>
<proteinExistence type="predicted"/>
<dbReference type="Gene3D" id="3.30.559.30">
    <property type="entry name" value="Nonribosomal peptide synthetase, condensation domain"/>
    <property type="match status" value="1"/>
</dbReference>
<organism evidence="1 2">
    <name type="scientific">Pisolithus microcarpus 441</name>
    <dbReference type="NCBI Taxonomy" id="765257"/>
    <lineage>
        <taxon>Eukaryota</taxon>
        <taxon>Fungi</taxon>
        <taxon>Dikarya</taxon>
        <taxon>Basidiomycota</taxon>
        <taxon>Agaricomycotina</taxon>
        <taxon>Agaricomycetes</taxon>
        <taxon>Agaricomycetidae</taxon>
        <taxon>Boletales</taxon>
        <taxon>Sclerodermatineae</taxon>
        <taxon>Pisolithaceae</taxon>
        <taxon>Pisolithus</taxon>
    </lineage>
</organism>
<dbReference type="STRING" id="765257.A0A0C9XFK1"/>
<dbReference type="OrthoDB" id="329835at2759"/>
<name>A0A0C9XFK1_9AGAM</name>